<evidence type="ECO:0000313" key="9">
    <source>
        <dbReference type="Proteomes" id="UP000003639"/>
    </source>
</evidence>
<dbReference type="PANTHER" id="PTHR43584:SF8">
    <property type="entry name" value="N-ACETYLMURAMATE ALPHA-1-PHOSPHATE URIDYLYLTRANSFERASE"/>
    <property type="match status" value="1"/>
</dbReference>
<dbReference type="STRING" id="411467.BACCAP_00487"/>
<reference evidence="8 9" key="2">
    <citation type="submission" date="2007-06" db="EMBL/GenBank/DDBJ databases">
        <title>Draft genome sequence of Pseudoflavonifractor capillosus ATCC 29799.</title>
        <authorList>
            <person name="Sudarsanam P."/>
            <person name="Ley R."/>
            <person name="Guruge J."/>
            <person name="Turnbaugh P.J."/>
            <person name="Mahowald M."/>
            <person name="Liep D."/>
            <person name="Gordon J."/>
        </authorList>
    </citation>
    <scope>NUCLEOTIDE SEQUENCE [LARGE SCALE GENOMIC DNA]</scope>
    <source>
        <strain evidence="8 9">ATCC 29799</strain>
    </source>
</reference>
<comment type="catalytic activity">
    <reaction evidence="6">
        <text>N-acetyl-alpha-D-glucosamine 1-phosphate + UTP + H(+) = UDP-N-acetyl-alpha-D-glucosamine + diphosphate</text>
        <dbReference type="Rhea" id="RHEA:13509"/>
        <dbReference type="ChEBI" id="CHEBI:15378"/>
        <dbReference type="ChEBI" id="CHEBI:33019"/>
        <dbReference type="ChEBI" id="CHEBI:46398"/>
        <dbReference type="ChEBI" id="CHEBI:57705"/>
        <dbReference type="ChEBI" id="CHEBI:57776"/>
        <dbReference type="EC" id="2.7.7.23"/>
    </reaction>
</comment>
<evidence type="ECO:0000256" key="6">
    <source>
        <dbReference type="ARBA" id="ARBA00048493"/>
    </source>
</evidence>
<keyword evidence="3" id="KW-0511">Multifunctional enzyme</keyword>
<comment type="caution">
    <text evidence="8">The sequence shown here is derived from an EMBL/GenBank/DDBJ whole genome shotgun (WGS) entry which is preliminary data.</text>
</comment>
<dbReference type="InterPro" id="IPR050065">
    <property type="entry name" value="GlmU-like"/>
</dbReference>
<evidence type="ECO:0000256" key="1">
    <source>
        <dbReference type="ARBA" id="ARBA00022679"/>
    </source>
</evidence>
<dbReference type="EMBL" id="AAXG02000004">
    <property type="protein sequence ID" value="EDN01821.1"/>
    <property type="molecule type" value="Genomic_DNA"/>
</dbReference>
<dbReference type="AlphaFoldDB" id="A6NQL6"/>
<name>A6NQL6_9FIRM</name>
<dbReference type="GO" id="GO:0019134">
    <property type="term" value="F:glucosamine-1-phosphate N-acetyltransferase activity"/>
    <property type="evidence" value="ECO:0007669"/>
    <property type="project" value="UniProtKB-EC"/>
</dbReference>
<gene>
    <name evidence="8" type="ORF">BACCAP_00487</name>
</gene>
<reference evidence="8 9" key="1">
    <citation type="submission" date="2007-04" db="EMBL/GenBank/DDBJ databases">
        <authorList>
            <person name="Fulton L."/>
            <person name="Clifton S."/>
            <person name="Fulton B."/>
            <person name="Xu J."/>
            <person name="Minx P."/>
            <person name="Pepin K.H."/>
            <person name="Johnson M."/>
            <person name="Thiruvilangam P."/>
            <person name="Bhonagiri V."/>
            <person name="Nash W.E."/>
            <person name="Mardis E.R."/>
            <person name="Wilson R.K."/>
        </authorList>
    </citation>
    <scope>NUCLEOTIDE SEQUENCE [LARGE SCALE GENOMIC DNA]</scope>
    <source>
        <strain evidence="8 9">ATCC 29799</strain>
    </source>
</reference>
<dbReference type="InterPro" id="IPR011004">
    <property type="entry name" value="Trimer_LpxA-like_sf"/>
</dbReference>
<dbReference type="PANTHER" id="PTHR43584">
    <property type="entry name" value="NUCLEOTIDYL TRANSFERASE"/>
    <property type="match status" value="1"/>
</dbReference>
<dbReference type="Pfam" id="PF12804">
    <property type="entry name" value="NTP_transf_3"/>
    <property type="match status" value="1"/>
</dbReference>
<feature type="domain" description="MobA-like NTP transferase" evidence="7">
    <location>
        <begin position="5"/>
        <end position="137"/>
    </location>
</feature>
<evidence type="ECO:0000259" key="7">
    <source>
        <dbReference type="Pfam" id="PF12804"/>
    </source>
</evidence>
<evidence type="ECO:0000256" key="5">
    <source>
        <dbReference type="ARBA" id="ARBA00048247"/>
    </source>
</evidence>
<dbReference type="Proteomes" id="UP000003639">
    <property type="component" value="Unassembled WGS sequence"/>
</dbReference>
<keyword evidence="9" id="KW-1185">Reference proteome</keyword>
<dbReference type="RefSeq" id="WP_006571043.1">
    <property type="nucleotide sequence ID" value="NZ_AAXG02000004.1"/>
</dbReference>
<dbReference type="Gene3D" id="2.160.10.10">
    <property type="entry name" value="Hexapeptide repeat proteins"/>
    <property type="match status" value="1"/>
</dbReference>
<dbReference type="GO" id="GO:0003977">
    <property type="term" value="F:UDP-N-acetylglucosamine diphosphorylase activity"/>
    <property type="evidence" value="ECO:0007669"/>
    <property type="project" value="UniProtKB-EC"/>
</dbReference>
<dbReference type="Gene3D" id="3.90.550.10">
    <property type="entry name" value="Spore Coat Polysaccharide Biosynthesis Protein SpsA, Chain A"/>
    <property type="match status" value="1"/>
</dbReference>
<keyword evidence="4" id="KW-0012">Acyltransferase</keyword>
<dbReference type="SUPFAM" id="SSF51161">
    <property type="entry name" value="Trimeric LpxA-like enzymes"/>
    <property type="match status" value="1"/>
</dbReference>
<dbReference type="SUPFAM" id="SSF53448">
    <property type="entry name" value="Nucleotide-diphospho-sugar transferases"/>
    <property type="match status" value="1"/>
</dbReference>
<keyword evidence="1 8" id="KW-0808">Transferase</keyword>
<dbReference type="eggNOG" id="COG1208">
    <property type="taxonomic scope" value="Bacteria"/>
</dbReference>
<proteinExistence type="predicted"/>
<accession>A6NQL6</accession>
<dbReference type="InterPro" id="IPR025877">
    <property type="entry name" value="MobA-like_NTP_Trfase"/>
</dbReference>
<evidence type="ECO:0000256" key="2">
    <source>
        <dbReference type="ARBA" id="ARBA00022695"/>
    </source>
</evidence>
<evidence type="ECO:0000256" key="4">
    <source>
        <dbReference type="ARBA" id="ARBA00023315"/>
    </source>
</evidence>
<dbReference type="eggNOG" id="COG0110">
    <property type="taxonomic scope" value="Bacteria"/>
</dbReference>
<organism evidence="8 9">
    <name type="scientific">Pseudoflavonifractor capillosus ATCC 29799</name>
    <dbReference type="NCBI Taxonomy" id="411467"/>
    <lineage>
        <taxon>Bacteria</taxon>
        <taxon>Bacillati</taxon>
        <taxon>Bacillota</taxon>
        <taxon>Clostridia</taxon>
        <taxon>Eubacteriales</taxon>
        <taxon>Oscillospiraceae</taxon>
        <taxon>Pseudoflavonifractor</taxon>
    </lineage>
</organism>
<dbReference type="OrthoDB" id="9803871at2"/>
<sequence length="455" mass="48932">MREIIILAAGTGTKMFPYDMVGSKTMRPVAGIPIMGHMVHTLRSFSGAPIHIMTLKKYYGATALYFDGMDGVQVHALDQSGGSADTLLAGMRLVSGGDVLVVSGDTWIDPQDLKALHSRSGPAALCCPLNGERSMDWICARLDGGRVAEIGAHHRGGSMTHRLAAFVLPVSFARRLELTPEYFPGMKVGEGAPMERYVEAALASSLDQYPLEAVEASGPYFDVDKPWHLLDLNEFLVHRRCGALTEHILGEGSSISPDADIRGHVQLGRNSRIGSRVLVKGNLIVGDDTVIDNGAIFEGDAVVGSRTRITNYCQIYDGCSIGSGCIMDHAAELIGGMLMDRVYLYHCCEYFGAVGSYSDLGAGTLCGTLRFDDQDSIHRTKGRAEVVRSGFGSATYMGDYSRTGVGAILMPGTRVGAYTMVGAGVLAQGNIPPRSCVLLEQTHITKPWGEEKYGW</sequence>
<dbReference type="InterPro" id="IPR029044">
    <property type="entry name" value="Nucleotide-diphossugar_trans"/>
</dbReference>
<protein>
    <submittedName>
        <fullName evidence="8">Bacterial transferase hexapeptide repeat protein</fullName>
    </submittedName>
</protein>
<evidence type="ECO:0000256" key="3">
    <source>
        <dbReference type="ARBA" id="ARBA00023268"/>
    </source>
</evidence>
<comment type="catalytic activity">
    <reaction evidence="5">
        <text>alpha-D-glucosamine 1-phosphate + acetyl-CoA = N-acetyl-alpha-D-glucosamine 1-phosphate + CoA + H(+)</text>
        <dbReference type="Rhea" id="RHEA:13725"/>
        <dbReference type="ChEBI" id="CHEBI:15378"/>
        <dbReference type="ChEBI" id="CHEBI:57287"/>
        <dbReference type="ChEBI" id="CHEBI:57288"/>
        <dbReference type="ChEBI" id="CHEBI:57776"/>
        <dbReference type="ChEBI" id="CHEBI:58516"/>
        <dbReference type="EC" id="2.3.1.157"/>
    </reaction>
</comment>
<evidence type="ECO:0000313" key="8">
    <source>
        <dbReference type="EMBL" id="EDN01821.1"/>
    </source>
</evidence>
<keyword evidence="2" id="KW-0548">Nucleotidyltransferase</keyword>